<dbReference type="EMBL" id="WNKU01000021">
    <property type="protein sequence ID" value="MTV50259.1"/>
    <property type="molecule type" value="Genomic_DNA"/>
</dbReference>
<feature type="domain" description="AAA+ ATPase" evidence="10">
    <location>
        <begin position="102"/>
        <end position="247"/>
    </location>
</feature>
<keyword evidence="9" id="KW-1133">Transmembrane helix</keyword>
<dbReference type="GO" id="GO:0006508">
    <property type="term" value="P:proteolysis"/>
    <property type="evidence" value="ECO:0007669"/>
    <property type="project" value="UniProtKB-KW"/>
</dbReference>
<accession>A0A6I3SMW7</accession>
<dbReference type="InterPro" id="IPR003960">
    <property type="entry name" value="ATPase_AAA_CS"/>
</dbReference>
<dbReference type="PANTHER" id="PTHR23076">
    <property type="entry name" value="METALLOPROTEASE M41 FTSH"/>
    <property type="match status" value="1"/>
</dbReference>
<keyword evidence="9" id="KW-0472">Membrane</keyword>
<dbReference type="InterPro" id="IPR041569">
    <property type="entry name" value="AAA_lid_3"/>
</dbReference>
<sequence length="499" mass="55147">MNRSDKRYAWLEALLGLVVALVIFLSYKLMNPLPLFIAASGGFLAYFLLERQGMGQGFGDYEAPVAFSFEDIGGQAVAKRELIEALDFMARSAEAVELGIRPLKGILLCGPPGTGKTLLAKAAATYTDSVYLTCSGSDFIEVYAGVGAGRVRSLFKRAREQAKKQGKNGAIIFIDEIDVLGAKRGGDRGHLEYEQTLNALLVEMDGLKADDPCRVLLMGATNRPDLLDAALLRPGRFDRQIQVDLPDREGRKHILEIHTRKKPIAEDVDLETIAKETIGFSGAQLESVANEAAILALRAGEKEIHFEQMKNSIEKVLLGEAGDRKALEEELWRVAIHETAHALFSEWERPGSVARLTIAPRGRALGYLRQVPPEEKVLETEKDLIGGIRVALAGLVAEQLVFEQGSTGAGQDLQNASHLVRRIIMSGLSELGPVDAVEIPETIRFRELQKIMTSEQEHVRETLEQNKDLLVNIAKYLREKETLSGDEFREQMNQYRLSA</sequence>
<comment type="similarity">
    <text evidence="8">Belongs to the AAA ATPase family.</text>
</comment>
<dbReference type="GO" id="GO:0016887">
    <property type="term" value="F:ATP hydrolysis activity"/>
    <property type="evidence" value="ECO:0007669"/>
    <property type="project" value="InterPro"/>
</dbReference>
<dbReference type="GO" id="GO:0030163">
    <property type="term" value="P:protein catabolic process"/>
    <property type="evidence" value="ECO:0007669"/>
    <property type="project" value="TreeGrafter"/>
</dbReference>
<dbReference type="Pfam" id="PF17862">
    <property type="entry name" value="AAA_lid_3"/>
    <property type="match status" value="1"/>
</dbReference>
<reference evidence="11 12" key="1">
    <citation type="submission" date="2019-11" db="EMBL/GenBank/DDBJ databases">
        <title>Whole-genome sequence of a the green, strictly anaerobic photosynthetic bacterium Heliobacillus mobilis DSM 6151.</title>
        <authorList>
            <person name="Kyndt J.A."/>
            <person name="Meyer T.E."/>
        </authorList>
    </citation>
    <scope>NUCLEOTIDE SEQUENCE [LARGE SCALE GENOMIC DNA]</scope>
    <source>
        <strain evidence="11 12">DSM 6151</strain>
    </source>
</reference>
<evidence type="ECO:0000313" key="11">
    <source>
        <dbReference type="EMBL" id="MTV50259.1"/>
    </source>
</evidence>
<dbReference type="Proteomes" id="UP000430670">
    <property type="component" value="Unassembled WGS sequence"/>
</dbReference>
<dbReference type="SUPFAM" id="SSF52540">
    <property type="entry name" value="P-loop containing nucleoside triphosphate hydrolases"/>
    <property type="match status" value="1"/>
</dbReference>
<organism evidence="11 12">
    <name type="scientific">Heliobacterium mobile</name>
    <name type="common">Heliobacillus mobilis</name>
    <dbReference type="NCBI Taxonomy" id="28064"/>
    <lineage>
        <taxon>Bacteria</taxon>
        <taxon>Bacillati</taxon>
        <taxon>Bacillota</taxon>
        <taxon>Clostridia</taxon>
        <taxon>Eubacteriales</taxon>
        <taxon>Heliobacteriaceae</taxon>
        <taxon>Heliobacterium</taxon>
    </lineage>
</organism>
<keyword evidence="4" id="KW-0479">Metal-binding</keyword>
<keyword evidence="6" id="KW-0862">Zinc</keyword>
<dbReference type="GO" id="GO:0005886">
    <property type="term" value="C:plasma membrane"/>
    <property type="evidence" value="ECO:0007669"/>
    <property type="project" value="TreeGrafter"/>
</dbReference>
<dbReference type="GO" id="GO:0004222">
    <property type="term" value="F:metalloendopeptidase activity"/>
    <property type="evidence" value="ECO:0007669"/>
    <property type="project" value="InterPro"/>
</dbReference>
<dbReference type="Gene3D" id="1.20.58.760">
    <property type="entry name" value="Peptidase M41"/>
    <property type="match status" value="1"/>
</dbReference>
<evidence type="ECO:0000256" key="9">
    <source>
        <dbReference type="SAM" id="Phobius"/>
    </source>
</evidence>
<keyword evidence="9" id="KW-0812">Transmembrane</keyword>
<dbReference type="InterPro" id="IPR003593">
    <property type="entry name" value="AAA+_ATPase"/>
</dbReference>
<dbReference type="GO" id="GO:0046872">
    <property type="term" value="F:metal ion binding"/>
    <property type="evidence" value="ECO:0007669"/>
    <property type="project" value="UniProtKB-KW"/>
</dbReference>
<dbReference type="PROSITE" id="PS00674">
    <property type="entry name" value="AAA"/>
    <property type="match status" value="1"/>
</dbReference>
<dbReference type="AlphaFoldDB" id="A0A6I3SMW7"/>
<evidence type="ECO:0000256" key="7">
    <source>
        <dbReference type="ARBA" id="ARBA00023049"/>
    </source>
</evidence>
<proteinExistence type="inferred from homology"/>
<dbReference type="FunFam" id="3.40.50.300:FF:002568">
    <property type="entry name" value="Cell division protein (FtsH)"/>
    <property type="match status" value="1"/>
</dbReference>
<evidence type="ECO:0000256" key="1">
    <source>
        <dbReference type="ARBA" id="ARBA00001947"/>
    </source>
</evidence>
<evidence type="ECO:0000313" key="12">
    <source>
        <dbReference type="Proteomes" id="UP000430670"/>
    </source>
</evidence>
<feature type="transmembrane region" description="Helical" evidence="9">
    <location>
        <begin position="33"/>
        <end position="49"/>
    </location>
</feature>
<keyword evidence="3" id="KW-0645">Protease</keyword>
<evidence type="ECO:0000256" key="6">
    <source>
        <dbReference type="ARBA" id="ARBA00022833"/>
    </source>
</evidence>
<keyword evidence="12" id="KW-1185">Reference proteome</keyword>
<evidence type="ECO:0000256" key="3">
    <source>
        <dbReference type="ARBA" id="ARBA00022670"/>
    </source>
</evidence>
<keyword evidence="8" id="KW-0067">ATP-binding</keyword>
<comment type="similarity">
    <text evidence="2">In the C-terminal section; belongs to the peptidase M41 family.</text>
</comment>
<keyword evidence="7" id="KW-0482">Metalloprotease</keyword>
<evidence type="ECO:0000256" key="8">
    <source>
        <dbReference type="RuleBase" id="RU003651"/>
    </source>
</evidence>
<comment type="cofactor">
    <cofactor evidence="1">
        <name>Zn(2+)</name>
        <dbReference type="ChEBI" id="CHEBI:29105"/>
    </cofactor>
</comment>
<keyword evidence="8" id="KW-0547">Nucleotide-binding</keyword>
<feature type="transmembrane region" description="Helical" evidence="9">
    <location>
        <begin position="7"/>
        <end position="27"/>
    </location>
</feature>
<gene>
    <name evidence="11" type="ORF">GJ688_14880</name>
</gene>
<dbReference type="Gene3D" id="1.10.8.60">
    <property type="match status" value="1"/>
</dbReference>
<evidence type="ECO:0000256" key="4">
    <source>
        <dbReference type="ARBA" id="ARBA00022723"/>
    </source>
</evidence>
<dbReference type="Pfam" id="PF00004">
    <property type="entry name" value="AAA"/>
    <property type="match status" value="1"/>
</dbReference>
<dbReference type="RefSeq" id="WP_155477345.1">
    <property type="nucleotide sequence ID" value="NZ_WNKU01000021.1"/>
</dbReference>
<dbReference type="GO" id="GO:0004176">
    <property type="term" value="F:ATP-dependent peptidase activity"/>
    <property type="evidence" value="ECO:0007669"/>
    <property type="project" value="InterPro"/>
</dbReference>
<comment type="caution">
    <text evidence="11">The sequence shown here is derived from an EMBL/GenBank/DDBJ whole genome shotgun (WGS) entry which is preliminary data.</text>
</comment>
<dbReference type="InterPro" id="IPR000642">
    <property type="entry name" value="Peptidase_M41"/>
</dbReference>
<evidence type="ECO:0000256" key="2">
    <source>
        <dbReference type="ARBA" id="ARBA00010044"/>
    </source>
</evidence>
<dbReference type="InterPro" id="IPR027417">
    <property type="entry name" value="P-loop_NTPase"/>
</dbReference>
<evidence type="ECO:0000256" key="5">
    <source>
        <dbReference type="ARBA" id="ARBA00022801"/>
    </source>
</evidence>
<dbReference type="Gene3D" id="3.40.50.300">
    <property type="entry name" value="P-loop containing nucleotide triphosphate hydrolases"/>
    <property type="match status" value="1"/>
</dbReference>
<dbReference type="SUPFAM" id="SSF140990">
    <property type="entry name" value="FtsH protease domain-like"/>
    <property type="match status" value="1"/>
</dbReference>
<name>A0A6I3SMW7_HELMO</name>
<dbReference type="FunFam" id="1.10.8.60:FF:000001">
    <property type="entry name" value="ATP-dependent zinc metalloprotease FtsH"/>
    <property type="match status" value="1"/>
</dbReference>
<protein>
    <submittedName>
        <fullName evidence="11">AAA family ATPase</fullName>
    </submittedName>
</protein>
<keyword evidence="5" id="KW-0378">Hydrolase</keyword>
<dbReference type="Pfam" id="PF01434">
    <property type="entry name" value="Peptidase_M41"/>
    <property type="match status" value="1"/>
</dbReference>
<evidence type="ECO:0000259" key="10">
    <source>
        <dbReference type="SMART" id="SM00382"/>
    </source>
</evidence>
<dbReference type="InterPro" id="IPR037219">
    <property type="entry name" value="Peptidase_M41-like"/>
</dbReference>
<dbReference type="SMART" id="SM00382">
    <property type="entry name" value="AAA"/>
    <property type="match status" value="1"/>
</dbReference>
<dbReference type="InterPro" id="IPR003959">
    <property type="entry name" value="ATPase_AAA_core"/>
</dbReference>
<dbReference type="PANTHER" id="PTHR23076:SF97">
    <property type="entry name" value="ATP-DEPENDENT ZINC METALLOPROTEASE YME1L1"/>
    <property type="match status" value="1"/>
</dbReference>
<dbReference type="OrthoDB" id="9809379at2"/>
<dbReference type="GO" id="GO:0005524">
    <property type="term" value="F:ATP binding"/>
    <property type="evidence" value="ECO:0007669"/>
    <property type="project" value="UniProtKB-KW"/>
</dbReference>